<reference evidence="2" key="1">
    <citation type="submission" date="2017-02" db="UniProtKB">
        <authorList>
            <consortium name="WormBaseParasite"/>
        </authorList>
    </citation>
    <scope>IDENTIFICATION</scope>
</reference>
<proteinExistence type="predicted"/>
<evidence type="ECO:0000313" key="2">
    <source>
        <dbReference type="WBParaSite" id="HPLM_0001281401-mRNA-1"/>
    </source>
</evidence>
<accession>A0A0N4WNF4</accession>
<name>A0A0N4WNF4_HAEPC</name>
<organism evidence="2">
    <name type="scientific">Haemonchus placei</name>
    <name type="common">Barber's pole worm</name>
    <dbReference type="NCBI Taxonomy" id="6290"/>
    <lineage>
        <taxon>Eukaryota</taxon>
        <taxon>Metazoa</taxon>
        <taxon>Ecdysozoa</taxon>
        <taxon>Nematoda</taxon>
        <taxon>Chromadorea</taxon>
        <taxon>Rhabditida</taxon>
        <taxon>Rhabditina</taxon>
        <taxon>Rhabditomorpha</taxon>
        <taxon>Strongyloidea</taxon>
        <taxon>Trichostrongylidae</taxon>
        <taxon>Haemonchus</taxon>
    </lineage>
</organism>
<sequence length="135" mass="15458">MVVVFQGHKPASHPCPHPVRVPSRPVPSWPSSLLLLSLQPLTVTISATRSPPLCRRRRRRLSSSSLQRGQPRCRSISTPPTFRRWPPEICKEFLHVVYAGVSTWGHQGKGKMTNKIRTCRQYPRNQTTQFICNHK</sequence>
<evidence type="ECO:0000256" key="1">
    <source>
        <dbReference type="SAM" id="MobiDB-lite"/>
    </source>
</evidence>
<protein>
    <submittedName>
        <fullName evidence="2">Uncharacterized protein</fullName>
    </submittedName>
</protein>
<feature type="region of interest" description="Disordered" evidence="1">
    <location>
        <begin position="56"/>
        <end position="78"/>
    </location>
</feature>
<dbReference type="WBParaSite" id="HPLM_0001281401-mRNA-1">
    <property type="protein sequence ID" value="HPLM_0001281401-mRNA-1"/>
    <property type="gene ID" value="HPLM_0001281401"/>
</dbReference>
<dbReference type="AlphaFoldDB" id="A0A0N4WNF4"/>
<feature type="compositionally biased region" description="Low complexity" evidence="1">
    <location>
        <begin position="62"/>
        <end position="72"/>
    </location>
</feature>